<evidence type="ECO:0000256" key="2">
    <source>
        <dbReference type="ARBA" id="ARBA00014793"/>
    </source>
</evidence>
<dbReference type="Gene3D" id="1.10.8.60">
    <property type="match status" value="1"/>
</dbReference>
<keyword evidence="4 7" id="KW-0547">Nucleotide-binding</keyword>
<protein>
    <recommendedName>
        <fullName evidence="2 7">Replication factor C large subunit</fullName>
        <shortName evidence="7">RFC large subunit</shortName>
    </recommendedName>
    <alternativeName>
        <fullName evidence="6 7">Clamp loader large subunit</fullName>
    </alternativeName>
</protein>
<evidence type="ECO:0000313" key="9">
    <source>
        <dbReference type="EMBL" id="EHP68649.1"/>
    </source>
</evidence>
<evidence type="ECO:0000256" key="1">
    <source>
        <dbReference type="ARBA" id="ARBA00006878"/>
    </source>
</evidence>
<accession>H2C923</accession>
<dbReference type="InterPro" id="IPR003959">
    <property type="entry name" value="ATPase_AAA_core"/>
</dbReference>
<dbReference type="Pfam" id="PF00004">
    <property type="entry name" value="AAA"/>
    <property type="match status" value="1"/>
</dbReference>
<dbReference type="Pfam" id="PF21960">
    <property type="entry name" value="RCF1-5-like_lid"/>
    <property type="match status" value="1"/>
</dbReference>
<name>H2C923_9CREN</name>
<dbReference type="RefSeq" id="WP_009075299.1">
    <property type="nucleotide sequence ID" value="NZ_JH597770.1"/>
</dbReference>
<comment type="similarity">
    <text evidence="1 7">Belongs to the activator 1 small subunits family. RfcL subfamily.</text>
</comment>
<evidence type="ECO:0000256" key="7">
    <source>
        <dbReference type="HAMAP-Rule" id="MF_01508"/>
    </source>
</evidence>
<dbReference type="NCBIfam" id="NF003229">
    <property type="entry name" value="PRK04195.1-5"/>
    <property type="match status" value="1"/>
</dbReference>
<dbReference type="InterPro" id="IPR023935">
    <property type="entry name" value="Rep_factor-C_lsu"/>
</dbReference>
<dbReference type="PANTHER" id="PTHR23389">
    <property type="entry name" value="CHROMOSOME TRANSMISSION FIDELITY FACTOR 18"/>
    <property type="match status" value="1"/>
</dbReference>
<keyword evidence="5 7" id="KW-0067">ATP-binding</keyword>
<dbReference type="GO" id="GO:0005524">
    <property type="term" value="F:ATP binding"/>
    <property type="evidence" value="ECO:0007669"/>
    <property type="project" value="UniProtKB-UniRule"/>
</dbReference>
<reference evidence="9 10" key="1">
    <citation type="submission" date="2012-01" db="EMBL/GenBank/DDBJ databases">
        <title>Improved High-Quality Draft sequence of Metallosphaera yellowstonensis MK1.</title>
        <authorList>
            <consortium name="US DOE Joint Genome Institute"/>
            <person name="Lucas S."/>
            <person name="Han J."/>
            <person name="Cheng J.-F."/>
            <person name="Goodwin L."/>
            <person name="Pitluck S."/>
            <person name="Peters L."/>
            <person name="Teshima H."/>
            <person name="Detter J.C."/>
            <person name="Han C."/>
            <person name="Tapia R."/>
            <person name="Land M."/>
            <person name="Hauser L."/>
            <person name="Kyrpides N."/>
            <person name="Kozubal M."/>
            <person name="Macur R.E."/>
            <person name="Jay Z."/>
            <person name="Inskeep W."/>
            <person name="Woyke T."/>
        </authorList>
    </citation>
    <scope>NUCLEOTIDE SEQUENCE [LARGE SCALE GENOMIC DNA]</scope>
    <source>
        <strain evidence="9 10">MK1</strain>
    </source>
</reference>
<dbReference type="InterPro" id="IPR047854">
    <property type="entry name" value="RFC_lid"/>
</dbReference>
<evidence type="ECO:0000313" key="10">
    <source>
        <dbReference type="Proteomes" id="UP000003980"/>
    </source>
</evidence>
<feature type="binding site" evidence="7">
    <location>
        <begin position="49"/>
        <end position="56"/>
    </location>
    <ligand>
        <name>ATP</name>
        <dbReference type="ChEBI" id="CHEBI:30616"/>
    </ligand>
</feature>
<dbReference type="InterPro" id="IPR027417">
    <property type="entry name" value="P-loop_NTPase"/>
</dbReference>
<dbReference type="CDD" id="cd00009">
    <property type="entry name" value="AAA"/>
    <property type="match status" value="1"/>
</dbReference>
<dbReference type="CDD" id="cd18140">
    <property type="entry name" value="HLD_clamp_RFC"/>
    <property type="match status" value="1"/>
</dbReference>
<evidence type="ECO:0000256" key="5">
    <source>
        <dbReference type="ARBA" id="ARBA00022840"/>
    </source>
</evidence>
<evidence type="ECO:0000259" key="8">
    <source>
        <dbReference type="SMART" id="SM00382"/>
    </source>
</evidence>
<dbReference type="Proteomes" id="UP000003980">
    <property type="component" value="Unassembled WGS sequence"/>
</dbReference>
<organism evidence="9 10">
    <name type="scientific">Metallosphaera yellowstonensis MK1</name>
    <dbReference type="NCBI Taxonomy" id="671065"/>
    <lineage>
        <taxon>Archaea</taxon>
        <taxon>Thermoproteota</taxon>
        <taxon>Thermoprotei</taxon>
        <taxon>Sulfolobales</taxon>
        <taxon>Sulfolobaceae</taxon>
        <taxon>Metallosphaera</taxon>
    </lineage>
</organism>
<keyword evidence="10" id="KW-1185">Reference proteome</keyword>
<dbReference type="NCBIfam" id="NF003226">
    <property type="entry name" value="PRK04195.1-1"/>
    <property type="match status" value="1"/>
</dbReference>
<dbReference type="GO" id="GO:0003689">
    <property type="term" value="F:DNA clamp loader activity"/>
    <property type="evidence" value="ECO:0007669"/>
    <property type="project" value="UniProtKB-UniRule"/>
</dbReference>
<dbReference type="eggNOG" id="arCOG00470">
    <property type="taxonomic scope" value="Archaea"/>
</dbReference>
<dbReference type="STRING" id="671065.MetMK1DRAFT_00030920"/>
<dbReference type="OrthoDB" id="8658at2157"/>
<gene>
    <name evidence="7" type="primary">rfcL</name>
    <name evidence="9" type="ORF">MetMK1DRAFT_00030920</name>
</gene>
<sequence>MSRVPWTIKYRPKVLDEVENQEDVKKQLREWIESWLGRKPETKGLLLYGPPGTGKTTLAYALARTYGLEIIETNASDSRNMTSLRNIVERASMAGSLFNERGKLIFLDEVDGIQPRQDFGAISAILEILRNTKYPILMAANDPWDPNLRDLREAVKMIEVKRLGKVPLRRLLKRICTEERIKCEDGAIDSIIDASDGDARYAINFLESIAEGYREVKEDLVNEVLRRKERELNPFETLRNTFWAKYGWQARQAVSNSQIDYDLLMRWFSENIPVQYESLNDMWRAYDALSRASVFLSRAKKASWDMLSYTFDLMGPGVAMAEVAKKTQNWKAKWKNYQFPQLVTQLYRTKRTRDLRDQIVRKIGLHLHTSSGKVYSDVLPFALVYLSKEPEMMKNIDLSPEEINFAKSLTIHENEDVRQHIEKKRESKLKRNARRAKS</sequence>
<dbReference type="Gene3D" id="3.40.50.300">
    <property type="entry name" value="P-loop containing nucleotide triphosphate hydrolases"/>
    <property type="match status" value="1"/>
</dbReference>
<dbReference type="EMBL" id="JH597770">
    <property type="protein sequence ID" value="EHP68649.1"/>
    <property type="molecule type" value="Genomic_DNA"/>
</dbReference>
<comment type="function">
    <text evidence="7">Part of the RFC clamp loader complex which loads the PCNA sliding clamp onto DNA.</text>
</comment>
<evidence type="ECO:0000256" key="4">
    <source>
        <dbReference type="ARBA" id="ARBA00022741"/>
    </source>
</evidence>
<dbReference type="GO" id="GO:0006260">
    <property type="term" value="P:DNA replication"/>
    <property type="evidence" value="ECO:0007669"/>
    <property type="project" value="UniProtKB-UniRule"/>
</dbReference>
<feature type="domain" description="AAA+ ATPase" evidence="8">
    <location>
        <begin position="41"/>
        <end position="164"/>
    </location>
</feature>
<dbReference type="AlphaFoldDB" id="H2C923"/>
<proteinExistence type="inferred from homology"/>
<dbReference type="InterPro" id="IPR003593">
    <property type="entry name" value="AAA+_ATPase"/>
</dbReference>
<comment type="subunit">
    <text evidence="7">Heteromultimer composed of small subunits (RfcS) and large subunits (RfcL).</text>
</comment>
<dbReference type="SMART" id="SM00382">
    <property type="entry name" value="AAA"/>
    <property type="match status" value="1"/>
</dbReference>
<keyword evidence="3 7" id="KW-0235">DNA replication</keyword>
<evidence type="ECO:0000256" key="3">
    <source>
        <dbReference type="ARBA" id="ARBA00022705"/>
    </source>
</evidence>
<dbReference type="GO" id="GO:0016887">
    <property type="term" value="F:ATP hydrolysis activity"/>
    <property type="evidence" value="ECO:0007669"/>
    <property type="project" value="InterPro"/>
</dbReference>
<dbReference type="SUPFAM" id="SSF52540">
    <property type="entry name" value="P-loop containing nucleoside triphosphate hydrolases"/>
    <property type="match status" value="1"/>
</dbReference>
<dbReference type="PANTHER" id="PTHR23389:SF6">
    <property type="entry name" value="REPLICATION FACTOR C SUBUNIT 1"/>
    <property type="match status" value="1"/>
</dbReference>
<evidence type="ECO:0000256" key="6">
    <source>
        <dbReference type="ARBA" id="ARBA00032141"/>
    </source>
</evidence>
<dbReference type="HAMAP" id="MF_01508">
    <property type="entry name" value="RfcL"/>
    <property type="match status" value="1"/>
</dbReference>
<dbReference type="HOGENOM" id="CLU_027255_1_1_2"/>